<dbReference type="Proteomes" id="UP000287651">
    <property type="component" value="Unassembled WGS sequence"/>
</dbReference>
<gene>
    <name evidence="1" type="ORF">B296_00020157</name>
</gene>
<organism evidence="1 2">
    <name type="scientific">Ensete ventricosum</name>
    <name type="common">Abyssinian banana</name>
    <name type="synonym">Musa ensete</name>
    <dbReference type="NCBI Taxonomy" id="4639"/>
    <lineage>
        <taxon>Eukaryota</taxon>
        <taxon>Viridiplantae</taxon>
        <taxon>Streptophyta</taxon>
        <taxon>Embryophyta</taxon>
        <taxon>Tracheophyta</taxon>
        <taxon>Spermatophyta</taxon>
        <taxon>Magnoliopsida</taxon>
        <taxon>Liliopsida</taxon>
        <taxon>Zingiberales</taxon>
        <taxon>Musaceae</taxon>
        <taxon>Ensete</taxon>
    </lineage>
</organism>
<dbReference type="EMBL" id="AMZH03021313">
    <property type="protein sequence ID" value="RRT38323.1"/>
    <property type="molecule type" value="Genomic_DNA"/>
</dbReference>
<sequence length="178" mass="19150">MLLKVFPDDDLGSTAHDRKEQEKGIYMTLIAMMSSISMLALPERGNVFVLGADTSRVGIGVEIGPPTGYYAYVTYGGGRRGGGKGCSQQACLTPSRWQVGDSTETLVTVFSTTPMPVDVFPNAIAQMKRVQVLKFDLEGALTKGGEVEDLSLADEDRVGKGKGQLSRSFGSGLGTYWW</sequence>
<evidence type="ECO:0000313" key="2">
    <source>
        <dbReference type="Proteomes" id="UP000287651"/>
    </source>
</evidence>
<name>A0A426XFU5_ENSVE</name>
<comment type="caution">
    <text evidence="1">The sequence shown here is derived from an EMBL/GenBank/DDBJ whole genome shotgun (WGS) entry which is preliminary data.</text>
</comment>
<reference evidence="1 2" key="1">
    <citation type="journal article" date="2014" name="Agronomy (Basel)">
        <title>A Draft Genome Sequence for Ensete ventricosum, the Drought-Tolerant Tree Against Hunger.</title>
        <authorList>
            <person name="Harrison J."/>
            <person name="Moore K.A."/>
            <person name="Paszkiewicz K."/>
            <person name="Jones T."/>
            <person name="Grant M."/>
            <person name="Ambacheew D."/>
            <person name="Muzemil S."/>
            <person name="Studholme D.J."/>
        </authorList>
    </citation>
    <scope>NUCLEOTIDE SEQUENCE [LARGE SCALE GENOMIC DNA]</scope>
</reference>
<dbReference type="AlphaFoldDB" id="A0A426XFU5"/>
<accession>A0A426XFU5</accession>
<protein>
    <submittedName>
        <fullName evidence="1">Uncharacterized protein</fullName>
    </submittedName>
</protein>
<evidence type="ECO:0000313" key="1">
    <source>
        <dbReference type="EMBL" id="RRT38323.1"/>
    </source>
</evidence>
<proteinExistence type="predicted"/>